<dbReference type="PANTHER" id="PTHR10472:SF5">
    <property type="entry name" value="D-AMINOACYL-TRNA DEACYLASE 1"/>
    <property type="match status" value="1"/>
</dbReference>
<comment type="subunit">
    <text evidence="3">Homodimer.</text>
</comment>
<keyword evidence="2 3" id="KW-0378">Hydrolase</keyword>
<comment type="domain">
    <text evidence="3">A Gly-cisPro motif from one monomer fits into the active site of the other monomer to allow specific chiral rejection of L-amino acids.</text>
</comment>
<feature type="short sequence motif" description="Gly-cisPro motif, important for rejection of L-amino acids" evidence="3">
    <location>
        <begin position="139"/>
        <end position="140"/>
    </location>
</feature>
<name>A0A1W6KDN2_9GAMM</name>
<dbReference type="GO" id="GO:0019478">
    <property type="term" value="P:D-amino acid catabolic process"/>
    <property type="evidence" value="ECO:0007669"/>
    <property type="project" value="UniProtKB-UniRule"/>
</dbReference>
<dbReference type="AlphaFoldDB" id="A0A1W6KDN2"/>
<dbReference type="InterPro" id="IPR003732">
    <property type="entry name" value="Daa-tRNA_deacyls_DTD"/>
</dbReference>
<dbReference type="GO" id="GO:0043908">
    <property type="term" value="F:Ser(Gly)-tRNA(Ala) hydrolase activity"/>
    <property type="evidence" value="ECO:0007669"/>
    <property type="project" value="UniProtKB-UniRule"/>
</dbReference>
<dbReference type="GO" id="GO:0051500">
    <property type="term" value="F:D-tyrosyl-tRNA(Tyr) deacylase activity"/>
    <property type="evidence" value="ECO:0007669"/>
    <property type="project" value="TreeGrafter"/>
</dbReference>
<comment type="function">
    <text evidence="3">An aminoacyl-tRNA editing enzyme that deacylates mischarged D-aminoacyl-tRNAs. Also deacylates mischarged glycyl-tRNA(Ala), protecting cells against glycine mischarging by AlaRS. Acts via tRNA-based rather than protein-based catalysis; rejects L-amino acids rather than detecting D-amino acids in the active site. By recycling D-aminoacyl-tRNA to D-amino acids and free tRNA molecules, this enzyme counteracts the toxicity associated with the formation of D-aminoacyl-tRNA entities in vivo and helps enforce protein L-homochirality.</text>
</comment>
<dbReference type="Gene3D" id="3.50.80.10">
    <property type="entry name" value="D-tyrosyl-tRNA(Tyr) deacylase"/>
    <property type="match status" value="1"/>
</dbReference>
<dbReference type="Proteomes" id="UP000193100">
    <property type="component" value="Chromosome"/>
</dbReference>
<evidence type="ECO:0000256" key="2">
    <source>
        <dbReference type="ARBA" id="ARBA00022801"/>
    </source>
</evidence>
<dbReference type="GO" id="GO:0005737">
    <property type="term" value="C:cytoplasm"/>
    <property type="evidence" value="ECO:0007669"/>
    <property type="project" value="UniProtKB-SubCell"/>
</dbReference>
<keyword evidence="3" id="KW-0820">tRNA-binding</keyword>
<dbReference type="RefSeq" id="WP_085681635.1">
    <property type="nucleotide sequence ID" value="NZ_CP020931.1"/>
</dbReference>
<dbReference type="GeneID" id="77257401"/>
<evidence type="ECO:0000256" key="1">
    <source>
        <dbReference type="ARBA" id="ARBA00009673"/>
    </source>
</evidence>
<reference evidence="4 5" key="1">
    <citation type="submission" date="2017-04" db="EMBL/GenBank/DDBJ databases">
        <title>Genome Sequence of Marinobacter salarius strain SMR5 Isolated from a culture of the Diatom Skeletonema marinoi.</title>
        <authorList>
            <person name="Topel M."/>
            <person name="Pinder M.I.M."/>
            <person name="Johansson O.N."/>
            <person name="Kourtchenko O."/>
            <person name="Godhe A."/>
            <person name="Clarke A.K."/>
        </authorList>
    </citation>
    <scope>NUCLEOTIDE SEQUENCE [LARGE SCALE GENOMIC DNA]</scope>
    <source>
        <strain evidence="4 5">SMR5</strain>
    </source>
</reference>
<dbReference type="EC" id="3.1.1.96" evidence="3"/>
<accession>A0A1W6KDN2</accession>
<sequence length="154" mass="16393">MKGLIQRVTHASVTVDNEVISEIGSGLLLLLGVEKSDDSSTVRELCRKLLAYRVFPDDQGRMNRSLLDMGGSLLVVPQFTLAADTRSGSRPGFSVAARPESAEALFHEFVASCESRLGADRVGQGQFGADMKVALVNDGPVTFLLEVSGVPGRG</sequence>
<keyword evidence="3" id="KW-0963">Cytoplasm</keyword>
<dbReference type="InterPro" id="IPR023509">
    <property type="entry name" value="DTD-like_sf"/>
</dbReference>
<dbReference type="GO" id="GO:0106026">
    <property type="term" value="F:Gly-tRNA(Ala) deacylase activity"/>
    <property type="evidence" value="ECO:0007669"/>
    <property type="project" value="UniProtKB-UniRule"/>
</dbReference>
<evidence type="ECO:0000313" key="5">
    <source>
        <dbReference type="Proteomes" id="UP000193100"/>
    </source>
</evidence>
<comment type="catalytic activity">
    <reaction evidence="3">
        <text>glycyl-tRNA(Ala) + H2O = tRNA(Ala) + glycine + H(+)</text>
        <dbReference type="Rhea" id="RHEA:53744"/>
        <dbReference type="Rhea" id="RHEA-COMP:9657"/>
        <dbReference type="Rhea" id="RHEA-COMP:13640"/>
        <dbReference type="ChEBI" id="CHEBI:15377"/>
        <dbReference type="ChEBI" id="CHEBI:15378"/>
        <dbReference type="ChEBI" id="CHEBI:57305"/>
        <dbReference type="ChEBI" id="CHEBI:78442"/>
        <dbReference type="ChEBI" id="CHEBI:78522"/>
    </reaction>
</comment>
<evidence type="ECO:0000313" key="4">
    <source>
        <dbReference type="EMBL" id="ARM85511.1"/>
    </source>
</evidence>
<gene>
    <name evidence="3 4" type="primary">dtd</name>
    <name evidence="4" type="ORF">MARSALSMR5_03478</name>
</gene>
<dbReference type="Pfam" id="PF02580">
    <property type="entry name" value="Tyr_Deacylase"/>
    <property type="match status" value="1"/>
</dbReference>
<dbReference type="HAMAP" id="MF_00518">
    <property type="entry name" value="Deacylase_Dtd"/>
    <property type="match status" value="1"/>
</dbReference>
<evidence type="ECO:0000256" key="3">
    <source>
        <dbReference type="HAMAP-Rule" id="MF_00518"/>
    </source>
</evidence>
<comment type="catalytic activity">
    <reaction evidence="3">
        <text>a D-aminoacyl-tRNA + H2O = a tRNA + a D-alpha-amino acid + H(+)</text>
        <dbReference type="Rhea" id="RHEA:13953"/>
        <dbReference type="Rhea" id="RHEA-COMP:10123"/>
        <dbReference type="Rhea" id="RHEA-COMP:10124"/>
        <dbReference type="ChEBI" id="CHEBI:15377"/>
        <dbReference type="ChEBI" id="CHEBI:15378"/>
        <dbReference type="ChEBI" id="CHEBI:59871"/>
        <dbReference type="ChEBI" id="CHEBI:78442"/>
        <dbReference type="ChEBI" id="CHEBI:79333"/>
        <dbReference type="EC" id="3.1.1.96"/>
    </reaction>
</comment>
<organism evidence="4 5">
    <name type="scientific">Marinobacter salarius</name>
    <dbReference type="NCBI Taxonomy" id="1420917"/>
    <lineage>
        <taxon>Bacteria</taxon>
        <taxon>Pseudomonadati</taxon>
        <taxon>Pseudomonadota</taxon>
        <taxon>Gammaproteobacteria</taxon>
        <taxon>Pseudomonadales</taxon>
        <taxon>Marinobacteraceae</taxon>
        <taxon>Marinobacter</taxon>
    </lineage>
</organism>
<dbReference type="FunFam" id="3.50.80.10:FF:000001">
    <property type="entry name" value="D-aminoacyl-tRNA deacylase"/>
    <property type="match status" value="1"/>
</dbReference>
<comment type="similarity">
    <text evidence="1 3">Belongs to the DTD family.</text>
</comment>
<comment type="subcellular location">
    <subcellularLocation>
        <location evidence="3">Cytoplasm</location>
    </subcellularLocation>
</comment>
<dbReference type="PANTHER" id="PTHR10472">
    <property type="entry name" value="D-TYROSYL-TRNA TYR DEACYLASE"/>
    <property type="match status" value="1"/>
</dbReference>
<dbReference type="EC" id="3.1.1.-" evidence="3"/>
<dbReference type="GO" id="GO:0000049">
    <property type="term" value="F:tRNA binding"/>
    <property type="evidence" value="ECO:0007669"/>
    <property type="project" value="UniProtKB-UniRule"/>
</dbReference>
<protein>
    <recommendedName>
        <fullName evidence="3">D-aminoacyl-tRNA deacylase</fullName>
        <shortName evidence="3">DTD</shortName>
        <ecNumber evidence="3">3.1.1.96</ecNumber>
    </recommendedName>
    <alternativeName>
        <fullName evidence="3">Gly-tRNA(Ala) deacylase</fullName>
        <ecNumber evidence="3">3.1.1.-</ecNumber>
    </alternativeName>
</protein>
<dbReference type="EMBL" id="CP020931">
    <property type="protein sequence ID" value="ARM85511.1"/>
    <property type="molecule type" value="Genomic_DNA"/>
</dbReference>
<dbReference type="SUPFAM" id="SSF69500">
    <property type="entry name" value="DTD-like"/>
    <property type="match status" value="1"/>
</dbReference>
<keyword evidence="3" id="KW-0694">RNA-binding</keyword>
<proteinExistence type="inferred from homology"/>
<dbReference type="NCBIfam" id="TIGR00256">
    <property type="entry name" value="D-aminoacyl-tRNA deacylase"/>
    <property type="match status" value="1"/>
</dbReference>